<keyword evidence="2" id="KW-0472">Membrane</keyword>
<evidence type="ECO:0000313" key="3">
    <source>
        <dbReference type="EMBL" id="QHT74595.1"/>
    </source>
</evidence>
<feature type="region of interest" description="Disordered" evidence="1">
    <location>
        <begin position="1"/>
        <end position="48"/>
    </location>
</feature>
<feature type="transmembrane region" description="Helical" evidence="2">
    <location>
        <begin position="123"/>
        <end position="142"/>
    </location>
</feature>
<name>A0A6C0H373_9ZZZZ</name>
<evidence type="ECO:0000256" key="1">
    <source>
        <dbReference type="SAM" id="MobiDB-lite"/>
    </source>
</evidence>
<protein>
    <submittedName>
        <fullName evidence="3">Uncharacterized protein</fullName>
    </submittedName>
</protein>
<keyword evidence="2" id="KW-1133">Transmembrane helix</keyword>
<keyword evidence="2" id="KW-0812">Transmembrane</keyword>
<dbReference type="AlphaFoldDB" id="A0A6C0H373"/>
<feature type="transmembrane region" description="Helical" evidence="2">
    <location>
        <begin position="91"/>
        <end position="111"/>
    </location>
</feature>
<feature type="compositionally biased region" description="Basic residues" evidence="1">
    <location>
        <begin position="1"/>
        <end position="33"/>
    </location>
</feature>
<sequence length="429" mass="47851">MKNRKSRRYNKTCSKTKPKKRQTTKKSHMRRQKGGFWPFSDDKTTEADTSTAILPTSSTKELMSASQKHDIDSQSSATNISLYQIAKEKNAAAATSAAVLSGLTLAGYGVISGLSATGVGLPLAGALAGVLLLSNKMASLYVNNQKTKAVMYDVMNIISNCYRLNDVINKTMGIFTIYIYNQTGFATIVIPFKDENQYKTLLEQALEEKAQSLGLTKQTGGGYKEEFKTNLVGKCSMNEDIKERIREKIEDLTNLLLKNATDRILDILKNDTDVINSGFGEAVKKELTRRNQSMSKTLSKIKRGLDRTVNSSAIQNDILKDLTIINGFFNILKSQYDMTLELYEREFGEDWNKIWGVIQSTDEYINYMEPKDVRVAAEQISKSEETTKVAATIVTADIQNNPEPQPEDVSTQPESNNQTTETMTDNQTP</sequence>
<feature type="compositionally biased region" description="Polar residues" evidence="1">
    <location>
        <begin position="397"/>
        <end position="429"/>
    </location>
</feature>
<dbReference type="EMBL" id="MN739852">
    <property type="protein sequence ID" value="QHT74595.1"/>
    <property type="molecule type" value="Genomic_DNA"/>
</dbReference>
<accession>A0A6C0H373</accession>
<evidence type="ECO:0000256" key="2">
    <source>
        <dbReference type="SAM" id="Phobius"/>
    </source>
</evidence>
<reference evidence="3" key="1">
    <citation type="journal article" date="2020" name="Nature">
        <title>Giant virus diversity and host interactions through global metagenomics.</title>
        <authorList>
            <person name="Schulz F."/>
            <person name="Roux S."/>
            <person name="Paez-Espino D."/>
            <person name="Jungbluth S."/>
            <person name="Walsh D.A."/>
            <person name="Denef V.J."/>
            <person name="McMahon K.D."/>
            <person name="Konstantinidis K.T."/>
            <person name="Eloe-Fadrosh E.A."/>
            <person name="Kyrpides N.C."/>
            <person name="Woyke T."/>
        </authorList>
    </citation>
    <scope>NUCLEOTIDE SEQUENCE</scope>
    <source>
        <strain evidence="3">GVMAG-M-3300023179-59</strain>
    </source>
</reference>
<organism evidence="3">
    <name type="scientific">viral metagenome</name>
    <dbReference type="NCBI Taxonomy" id="1070528"/>
    <lineage>
        <taxon>unclassified sequences</taxon>
        <taxon>metagenomes</taxon>
        <taxon>organismal metagenomes</taxon>
    </lineage>
</organism>
<feature type="region of interest" description="Disordered" evidence="1">
    <location>
        <begin position="394"/>
        <end position="429"/>
    </location>
</feature>
<proteinExistence type="predicted"/>